<dbReference type="Proteomes" id="UP001205843">
    <property type="component" value="Unassembled WGS sequence"/>
</dbReference>
<keyword evidence="1" id="KW-0812">Transmembrane</keyword>
<feature type="transmembrane region" description="Helical" evidence="1">
    <location>
        <begin position="73"/>
        <end position="98"/>
    </location>
</feature>
<gene>
    <name evidence="2" type="ORF">J2T57_003152</name>
</gene>
<dbReference type="AlphaFoldDB" id="A0AAE3KH56"/>
<dbReference type="RefSeq" id="WP_253480439.1">
    <property type="nucleotide sequence ID" value="NZ_JALJXV010000007.1"/>
</dbReference>
<organism evidence="2 3">
    <name type="scientific">Natronocella acetinitrilica</name>
    <dbReference type="NCBI Taxonomy" id="414046"/>
    <lineage>
        <taxon>Bacteria</taxon>
        <taxon>Pseudomonadati</taxon>
        <taxon>Pseudomonadota</taxon>
        <taxon>Gammaproteobacteria</taxon>
        <taxon>Chromatiales</taxon>
        <taxon>Ectothiorhodospiraceae</taxon>
        <taxon>Natronocella</taxon>
    </lineage>
</organism>
<evidence type="ECO:0000313" key="3">
    <source>
        <dbReference type="Proteomes" id="UP001205843"/>
    </source>
</evidence>
<comment type="caution">
    <text evidence="2">The sequence shown here is derived from an EMBL/GenBank/DDBJ whole genome shotgun (WGS) entry which is preliminary data.</text>
</comment>
<accession>A0AAE3KH56</accession>
<evidence type="ECO:0000313" key="2">
    <source>
        <dbReference type="EMBL" id="MCP1675997.1"/>
    </source>
</evidence>
<keyword evidence="1" id="KW-0472">Membrane</keyword>
<proteinExistence type="predicted"/>
<evidence type="ECO:0008006" key="4">
    <source>
        <dbReference type="Google" id="ProtNLM"/>
    </source>
</evidence>
<protein>
    <recommendedName>
        <fullName evidence="4">Zinc-finger domain-containing protein</fullName>
    </recommendedName>
</protein>
<name>A0AAE3KH56_9GAMM</name>
<sequence length="203" mass="22453">MKCHDVQEVLAVRQRFSVFRQAAEVKDHLGGCAACRAFLADVERVQRVLQDDDCPQMPVDLPQRLLTHRRRTLLPAVAVAASLVLGVALVLGVTQPWIGTESEPPALVYGGDWRAETVTLSLQSERDLRDVSIRLELPPQVEVDGHPGRRTLEWTDDLLAGPNKLRVPLVVMGDAQGELVATLSHEGRSRNLRVPIEKVTGHE</sequence>
<evidence type="ECO:0000256" key="1">
    <source>
        <dbReference type="SAM" id="Phobius"/>
    </source>
</evidence>
<keyword evidence="3" id="KW-1185">Reference proteome</keyword>
<reference evidence="2" key="1">
    <citation type="submission" date="2022-03" db="EMBL/GenBank/DDBJ databases">
        <title>Genomic Encyclopedia of Type Strains, Phase III (KMG-III): the genomes of soil and plant-associated and newly described type strains.</title>
        <authorList>
            <person name="Whitman W."/>
        </authorList>
    </citation>
    <scope>NUCLEOTIDE SEQUENCE</scope>
    <source>
        <strain evidence="2">ANL 6-2</strain>
    </source>
</reference>
<dbReference type="EMBL" id="JALJXV010000007">
    <property type="protein sequence ID" value="MCP1675997.1"/>
    <property type="molecule type" value="Genomic_DNA"/>
</dbReference>
<keyword evidence="1" id="KW-1133">Transmembrane helix</keyword>